<dbReference type="SUPFAM" id="SSF47384">
    <property type="entry name" value="Homodimeric domain of signal transducing histidine kinase"/>
    <property type="match status" value="1"/>
</dbReference>
<dbReference type="Pfam" id="PF01627">
    <property type="entry name" value="Hpt"/>
    <property type="match status" value="1"/>
</dbReference>
<dbReference type="SMART" id="SM00073">
    <property type="entry name" value="HPT"/>
    <property type="match status" value="1"/>
</dbReference>
<proteinExistence type="predicted"/>
<organism evidence="16 17">
    <name type="scientific">Marinobacter gudaonensis</name>
    <dbReference type="NCBI Taxonomy" id="375760"/>
    <lineage>
        <taxon>Bacteria</taxon>
        <taxon>Pseudomonadati</taxon>
        <taxon>Pseudomonadota</taxon>
        <taxon>Gammaproteobacteria</taxon>
        <taxon>Pseudomonadales</taxon>
        <taxon>Marinobacteraceae</taxon>
        <taxon>Marinobacter</taxon>
    </lineage>
</organism>
<evidence type="ECO:0000256" key="10">
    <source>
        <dbReference type="ARBA" id="ARBA00023012"/>
    </source>
</evidence>
<dbReference type="Gene3D" id="3.30.565.10">
    <property type="entry name" value="Histidine kinase-like ATPase, C-terminal domain"/>
    <property type="match status" value="1"/>
</dbReference>
<evidence type="ECO:0000259" key="13">
    <source>
        <dbReference type="PROSITE" id="PS50109"/>
    </source>
</evidence>
<dbReference type="CDD" id="cd00088">
    <property type="entry name" value="HPT"/>
    <property type="match status" value="1"/>
</dbReference>
<evidence type="ECO:0000259" key="14">
    <source>
        <dbReference type="PROSITE" id="PS50851"/>
    </source>
</evidence>
<evidence type="ECO:0000256" key="7">
    <source>
        <dbReference type="ARBA" id="ARBA00022741"/>
    </source>
</evidence>
<dbReference type="Proteomes" id="UP000199290">
    <property type="component" value="Unassembled WGS sequence"/>
</dbReference>
<dbReference type="CDD" id="cd00731">
    <property type="entry name" value="CheA_reg"/>
    <property type="match status" value="1"/>
</dbReference>
<dbReference type="Gene3D" id="1.10.287.560">
    <property type="entry name" value="Histidine kinase CheA-like, homodimeric domain"/>
    <property type="match status" value="1"/>
</dbReference>
<keyword evidence="9" id="KW-0067">ATP-binding</keyword>
<dbReference type="InterPro" id="IPR008207">
    <property type="entry name" value="Sig_transdc_His_kin_Hpt_dom"/>
</dbReference>
<dbReference type="Pfam" id="PF01584">
    <property type="entry name" value="CheW"/>
    <property type="match status" value="1"/>
</dbReference>
<evidence type="ECO:0000313" key="17">
    <source>
        <dbReference type="Proteomes" id="UP000199290"/>
    </source>
</evidence>
<dbReference type="InterPro" id="IPR005467">
    <property type="entry name" value="His_kinase_dom"/>
</dbReference>
<dbReference type="InterPro" id="IPR036890">
    <property type="entry name" value="HATPase_C_sf"/>
</dbReference>
<dbReference type="Pfam" id="PF02895">
    <property type="entry name" value="H-kinase_dim"/>
    <property type="match status" value="1"/>
</dbReference>
<dbReference type="GO" id="GO:0006935">
    <property type="term" value="P:chemotaxis"/>
    <property type="evidence" value="ECO:0007669"/>
    <property type="project" value="UniProtKB-KW"/>
</dbReference>
<feature type="domain" description="HPt" evidence="15">
    <location>
        <begin position="1"/>
        <end position="103"/>
    </location>
</feature>
<protein>
    <recommendedName>
        <fullName evidence="3">Chemotaxis protein CheA</fullName>
        <ecNumber evidence="2">2.7.13.3</ecNumber>
    </recommendedName>
</protein>
<dbReference type="SMART" id="SM01231">
    <property type="entry name" value="H-kinase_dim"/>
    <property type="match status" value="1"/>
</dbReference>
<dbReference type="PROSITE" id="PS50109">
    <property type="entry name" value="HIS_KIN"/>
    <property type="match status" value="1"/>
</dbReference>
<dbReference type="EC" id="2.7.13.3" evidence="2"/>
<dbReference type="InterPro" id="IPR004358">
    <property type="entry name" value="Sig_transdc_His_kin-like_C"/>
</dbReference>
<evidence type="ECO:0000256" key="3">
    <source>
        <dbReference type="ARBA" id="ARBA00021495"/>
    </source>
</evidence>
<dbReference type="Gene3D" id="2.30.30.40">
    <property type="entry name" value="SH3 Domains"/>
    <property type="match status" value="1"/>
</dbReference>
<evidence type="ECO:0000256" key="6">
    <source>
        <dbReference type="ARBA" id="ARBA00022679"/>
    </source>
</evidence>
<keyword evidence="10" id="KW-0902">Two-component regulatory system</keyword>
<dbReference type="InterPro" id="IPR002545">
    <property type="entry name" value="CheW-lke_dom"/>
</dbReference>
<dbReference type="SUPFAM" id="SSF50341">
    <property type="entry name" value="CheW-like"/>
    <property type="match status" value="1"/>
</dbReference>
<keyword evidence="7" id="KW-0547">Nucleotide-binding</keyword>
<evidence type="ECO:0000256" key="9">
    <source>
        <dbReference type="ARBA" id="ARBA00022840"/>
    </source>
</evidence>
<dbReference type="SMART" id="SM00260">
    <property type="entry name" value="CheW"/>
    <property type="match status" value="1"/>
</dbReference>
<dbReference type="Pfam" id="PF02518">
    <property type="entry name" value="HATPase_c"/>
    <property type="match status" value="1"/>
</dbReference>
<feature type="domain" description="Histidine kinase" evidence="13">
    <location>
        <begin position="321"/>
        <end position="527"/>
    </location>
</feature>
<dbReference type="InterPro" id="IPR037006">
    <property type="entry name" value="CheA-like_homodim_sf"/>
</dbReference>
<dbReference type="InterPro" id="IPR036641">
    <property type="entry name" value="HPT_dom_sf"/>
</dbReference>
<evidence type="ECO:0000256" key="2">
    <source>
        <dbReference type="ARBA" id="ARBA00012438"/>
    </source>
</evidence>
<dbReference type="PANTHER" id="PTHR43395">
    <property type="entry name" value="SENSOR HISTIDINE KINASE CHEA"/>
    <property type="match status" value="1"/>
</dbReference>
<evidence type="ECO:0000256" key="12">
    <source>
        <dbReference type="PROSITE-ProRule" id="PRU00110"/>
    </source>
</evidence>
<dbReference type="GO" id="GO:0000155">
    <property type="term" value="F:phosphorelay sensor kinase activity"/>
    <property type="evidence" value="ECO:0007669"/>
    <property type="project" value="InterPro"/>
</dbReference>
<dbReference type="CDD" id="cd16916">
    <property type="entry name" value="HATPase_CheA-like"/>
    <property type="match status" value="1"/>
</dbReference>
<reference evidence="17" key="1">
    <citation type="submission" date="2016-10" db="EMBL/GenBank/DDBJ databases">
        <authorList>
            <person name="Varghese N."/>
            <person name="Submissions S."/>
        </authorList>
    </citation>
    <scope>NUCLEOTIDE SEQUENCE [LARGE SCALE GENOMIC DNA]</scope>
    <source>
        <strain evidence="17">CGMCC 1.6294</strain>
    </source>
</reference>
<sequence>MNMEQALQTFLDESRELLFDMENILLELETRPGEAELQNALFRCVHTVKGSAGMFGLDHVVAFTHVVENVLDRLRAHEISLSRELANLLLRCRDHISLLVEVPEPSDASGLQPAGQALLAELEPFQSLSVAETADPTPESPVSDGADDLWQIRIRIHADALRHGMDPLGFIRFLGTLGKLEQVSILEQGLPALPEFDAEACYLGFDLALRTAAGQSDIEDVFEFAGELYELQISRPQADDDPESIPSEACVGLELETEPAGDMRIGDAVDPQQSRRKKSVQHLRIQADKLDNLINLVGELVIASATVSLDAERSGDAASRETAANLNLLVEEIRDSSLDLRMVPIGETFQRFQRVVRDVSSELGKDIELVITGADTELDKTVVEKIADPLTHLVRNACDHGVELPEVRLGKGKSAQGRVHLNAYHESGAVVIEVSDDGSGLNRDRLLAKAVERDLVKPDAVLSDTELFNLIFEPGFSTVEQVTNLSGRGVGMDVVRRNIEALRGMVELESPGVAGGTTFRIRLPLTLAIIDGFLASVGEATYVVPLEMVVECTELSAEQQALSAGQDYLNLRQEVLPLVRLRDQFCVPGQPGRRQNIIVVRHAGRKAGLIVDDLLGEHQTVIKPLNGIFSHLKGLSGSTILGSGQVALILDVQALISQISHREQEALSAQGMRLNQPRHGLTQGIKSNEPVQ</sequence>
<dbReference type="PANTHER" id="PTHR43395:SF10">
    <property type="entry name" value="CHEMOTAXIS PROTEIN CHEA"/>
    <property type="match status" value="1"/>
</dbReference>
<dbReference type="GO" id="GO:0005737">
    <property type="term" value="C:cytoplasm"/>
    <property type="evidence" value="ECO:0007669"/>
    <property type="project" value="InterPro"/>
</dbReference>
<dbReference type="RefSeq" id="WP_091987185.1">
    <property type="nucleotide sequence ID" value="NZ_FOYV01000001.1"/>
</dbReference>
<dbReference type="PRINTS" id="PR00344">
    <property type="entry name" value="BCTRLSENSOR"/>
</dbReference>
<accession>A0A1I6GN80</accession>
<dbReference type="PROSITE" id="PS50851">
    <property type="entry name" value="CHEW"/>
    <property type="match status" value="1"/>
</dbReference>
<gene>
    <name evidence="16" type="ORF">SAMN04488073_1207</name>
</gene>
<evidence type="ECO:0000313" key="16">
    <source>
        <dbReference type="EMBL" id="SFR43673.1"/>
    </source>
</evidence>
<comment type="catalytic activity">
    <reaction evidence="1">
        <text>ATP + protein L-histidine = ADP + protein N-phospho-L-histidine.</text>
        <dbReference type="EC" id="2.7.13.3"/>
    </reaction>
</comment>
<dbReference type="AlphaFoldDB" id="A0A1I6GN80"/>
<feature type="domain" description="CheW-like" evidence="14">
    <location>
        <begin position="529"/>
        <end position="661"/>
    </location>
</feature>
<dbReference type="EMBL" id="FOYV01000001">
    <property type="protein sequence ID" value="SFR43673.1"/>
    <property type="molecule type" value="Genomic_DNA"/>
</dbReference>
<dbReference type="InterPro" id="IPR051315">
    <property type="entry name" value="Bact_Chemotaxis_CheA"/>
</dbReference>
<dbReference type="InterPro" id="IPR036061">
    <property type="entry name" value="CheW-like_dom_sf"/>
</dbReference>
<comment type="function">
    <text evidence="11">Involved in the transmission of sensory signals from the chemoreceptors to the flagellar motors. CheA is autophosphorylated; it can transfer its phosphate group to either CheB or CheY.</text>
</comment>
<dbReference type="SMART" id="SM00387">
    <property type="entry name" value="HATPase_c"/>
    <property type="match status" value="1"/>
</dbReference>
<name>A0A1I6GN80_9GAMM</name>
<dbReference type="InterPro" id="IPR003594">
    <property type="entry name" value="HATPase_dom"/>
</dbReference>
<dbReference type="STRING" id="375760.SAMN04488073_1207"/>
<evidence type="ECO:0000256" key="8">
    <source>
        <dbReference type="ARBA" id="ARBA00022777"/>
    </source>
</evidence>
<dbReference type="Gene3D" id="1.20.120.160">
    <property type="entry name" value="HPT domain"/>
    <property type="match status" value="1"/>
</dbReference>
<dbReference type="SUPFAM" id="SSF55874">
    <property type="entry name" value="ATPase domain of HSP90 chaperone/DNA topoisomerase II/histidine kinase"/>
    <property type="match status" value="1"/>
</dbReference>
<dbReference type="PROSITE" id="PS50894">
    <property type="entry name" value="HPT"/>
    <property type="match status" value="1"/>
</dbReference>
<evidence type="ECO:0000259" key="15">
    <source>
        <dbReference type="PROSITE" id="PS50894"/>
    </source>
</evidence>
<dbReference type="InterPro" id="IPR036097">
    <property type="entry name" value="HisK_dim/P_sf"/>
</dbReference>
<evidence type="ECO:0000256" key="4">
    <source>
        <dbReference type="ARBA" id="ARBA00022500"/>
    </source>
</evidence>
<evidence type="ECO:0000256" key="1">
    <source>
        <dbReference type="ARBA" id="ARBA00000085"/>
    </source>
</evidence>
<keyword evidence="6" id="KW-0808">Transferase</keyword>
<evidence type="ECO:0000256" key="5">
    <source>
        <dbReference type="ARBA" id="ARBA00022553"/>
    </source>
</evidence>
<dbReference type="SUPFAM" id="SSF47226">
    <property type="entry name" value="Histidine-containing phosphotransfer domain, HPT domain"/>
    <property type="match status" value="1"/>
</dbReference>
<dbReference type="OrthoDB" id="9803176at2"/>
<dbReference type="FunFam" id="3.30.565.10:FF:000016">
    <property type="entry name" value="Chemotaxis protein CheA, putative"/>
    <property type="match status" value="1"/>
</dbReference>
<feature type="modified residue" description="Phosphohistidine" evidence="12">
    <location>
        <position position="46"/>
    </location>
</feature>
<evidence type="ECO:0000256" key="11">
    <source>
        <dbReference type="ARBA" id="ARBA00035100"/>
    </source>
</evidence>
<keyword evidence="8 16" id="KW-0418">Kinase</keyword>
<dbReference type="GO" id="GO:0005524">
    <property type="term" value="F:ATP binding"/>
    <property type="evidence" value="ECO:0007669"/>
    <property type="project" value="UniProtKB-KW"/>
</dbReference>
<keyword evidence="17" id="KW-1185">Reference proteome</keyword>
<keyword evidence="4" id="KW-0145">Chemotaxis</keyword>
<keyword evidence="5 12" id="KW-0597">Phosphoprotein</keyword>
<dbReference type="InterPro" id="IPR004105">
    <property type="entry name" value="CheA-like_dim"/>
</dbReference>